<proteinExistence type="inferred from homology"/>
<evidence type="ECO:0000313" key="8">
    <source>
        <dbReference type="Proteomes" id="UP000700596"/>
    </source>
</evidence>
<evidence type="ECO:0000256" key="1">
    <source>
        <dbReference type="ARBA" id="ARBA00007401"/>
    </source>
</evidence>
<keyword evidence="3" id="KW-0326">Glycosidase</keyword>
<evidence type="ECO:0000256" key="3">
    <source>
        <dbReference type="ARBA" id="ARBA00023295"/>
    </source>
</evidence>
<dbReference type="AlphaFoldDB" id="A0A9P9EDV1"/>
<dbReference type="InterPro" id="IPR006102">
    <property type="entry name" value="Ig-like_GH2"/>
</dbReference>
<dbReference type="InterPro" id="IPR013783">
    <property type="entry name" value="Ig-like_fold"/>
</dbReference>
<dbReference type="Pfam" id="PF02837">
    <property type="entry name" value="Glyco_hydro_2_N"/>
    <property type="match status" value="1"/>
</dbReference>
<name>A0A9P9EDV1_9PLEO</name>
<dbReference type="Gene3D" id="2.60.40.10">
    <property type="entry name" value="Immunoglobulins"/>
    <property type="match status" value="1"/>
</dbReference>
<dbReference type="InterPro" id="IPR036156">
    <property type="entry name" value="Beta-gal/glucu_dom_sf"/>
</dbReference>
<dbReference type="Gene3D" id="2.60.120.260">
    <property type="entry name" value="Galactose-binding domain-like"/>
    <property type="match status" value="1"/>
</dbReference>
<dbReference type="SUPFAM" id="SSF51445">
    <property type="entry name" value="(Trans)glycosidases"/>
    <property type="match status" value="1"/>
</dbReference>
<keyword evidence="8" id="KW-1185">Reference proteome</keyword>
<evidence type="ECO:0000259" key="6">
    <source>
        <dbReference type="Pfam" id="PF02837"/>
    </source>
</evidence>
<reference evidence="7" key="1">
    <citation type="journal article" date="2021" name="Nat. Commun.">
        <title>Genetic determinants of endophytism in the Arabidopsis root mycobiome.</title>
        <authorList>
            <person name="Mesny F."/>
            <person name="Miyauchi S."/>
            <person name="Thiergart T."/>
            <person name="Pickel B."/>
            <person name="Atanasova L."/>
            <person name="Karlsson M."/>
            <person name="Huettel B."/>
            <person name="Barry K.W."/>
            <person name="Haridas S."/>
            <person name="Chen C."/>
            <person name="Bauer D."/>
            <person name="Andreopoulos W."/>
            <person name="Pangilinan J."/>
            <person name="LaButti K."/>
            <person name="Riley R."/>
            <person name="Lipzen A."/>
            <person name="Clum A."/>
            <person name="Drula E."/>
            <person name="Henrissat B."/>
            <person name="Kohler A."/>
            <person name="Grigoriev I.V."/>
            <person name="Martin F.M."/>
            <person name="Hacquard S."/>
        </authorList>
    </citation>
    <scope>NUCLEOTIDE SEQUENCE</scope>
    <source>
        <strain evidence="7">MPI-CAGE-CH-0243</strain>
    </source>
</reference>
<evidence type="ECO:0000259" key="4">
    <source>
        <dbReference type="Pfam" id="PF00703"/>
    </source>
</evidence>
<dbReference type="Pfam" id="PF02836">
    <property type="entry name" value="Glyco_hydro_2_C"/>
    <property type="match status" value="1"/>
</dbReference>
<dbReference type="Proteomes" id="UP000700596">
    <property type="component" value="Unassembled WGS sequence"/>
</dbReference>
<feature type="domain" description="Glycosyl hydrolases family 2 sugar binding" evidence="6">
    <location>
        <begin position="117"/>
        <end position="185"/>
    </location>
</feature>
<dbReference type="InterPro" id="IPR008979">
    <property type="entry name" value="Galactose-bd-like_sf"/>
</dbReference>
<dbReference type="GO" id="GO:0005975">
    <property type="term" value="P:carbohydrate metabolic process"/>
    <property type="evidence" value="ECO:0007669"/>
    <property type="project" value="InterPro"/>
</dbReference>
<dbReference type="OrthoDB" id="20872at2759"/>
<accession>A0A9P9EDV1</accession>
<dbReference type="EMBL" id="JAGMWT010000002">
    <property type="protein sequence ID" value="KAH7136060.1"/>
    <property type="molecule type" value="Genomic_DNA"/>
</dbReference>
<dbReference type="SUPFAM" id="SSF49785">
    <property type="entry name" value="Galactose-binding domain-like"/>
    <property type="match status" value="1"/>
</dbReference>
<keyword evidence="2 7" id="KW-0378">Hydrolase</keyword>
<feature type="domain" description="Glycoside hydrolase family 2 catalytic" evidence="5">
    <location>
        <begin position="477"/>
        <end position="557"/>
    </location>
</feature>
<evidence type="ECO:0000313" key="7">
    <source>
        <dbReference type="EMBL" id="KAH7136060.1"/>
    </source>
</evidence>
<sequence length="692" mass="77401">MSTNPDTTTYPRPDFSRPGLTWKSLNGPWDFLFDDEDAGLLNSWHFRGLPDRVAVSSETEESDRRERDADVITQKIAALPDNLLKDNDWKAGENSYEKRKIIVPFVFQTAASGIHDRNAHEVIWYERLIEDIRSHEEKEKRNRLLLRFGAVDYDATIWIDGNYVGGHQGGHVPFEIDITDAIEAKADGSDSKLTIRVKDAVYDLTQPRGKQYWAAKPESIFYTPSSGIWQSVWLESVPVARIADSSHGTILRSDDIENGNLKASIHVQGRRAGEKLSIEIEAHLEGVQVGKTRETLGRENDVQELTLNLRLSSSQKEQLPSPLLKTAPLSDPQAWKSDLALWSPSHPTLYNLTVRLYNDATSTLLDTITTTTGMRHLSWVTGTSSFLLNGHPLFQNLVLDQGYWPETGITPPSPESLRTDILLAKAMGFNGCRKHQKVEDPMFLHYASTLGFLVWGEIANAYSFSPPYTARFDAEWYAAVRRDINHPCIVTWTPVNETWGYPALKDNADQQNHIRALFYGTKALDPTRPVNDNCGWEHVADDLTTFHDYADAEELTKTCSSLSTILDNHAGRSMFVGGAKHRPGAPVLCTEFGGVNIAPGKDEGAGERDWGYTTASNADDLLARVKALAMGVVSGGHICGMVYTQLTDIEQEVNGLYTFDRKEKLDAGKVKAIMEEVEKVYYEKLAENLAEK</sequence>
<organism evidence="7 8">
    <name type="scientific">Dendryphion nanum</name>
    <dbReference type="NCBI Taxonomy" id="256645"/>
    <lineage>
        <taxon>Eukaryota</taxon>
        <taxon>Fungi</taxon>
        <taxon>Dikarya</taxon>
        <taxon>Ascomycota</taxon>
        <taxon>Pezizomycotina</taxon>
        <taxon>Dothideomycetes</taxon>
        <taxon>Pleosporomycetidae</taxon>
        <taxon>Pleosporales</taxon>
        <taxon>Torulaceae</taxon>
        <taxon>Dendryphion</taxon>
    </lineage>
</organism>
<dbReference type="InterPro" id="IPR051913">
    <property type="entry name" value="GH2_Domain-Containing"/>
</dbReference>
<dbReference type="PANTHER" id="PTHR42732:SF4">
    <property type="entry name" value="BETA-MANNOSIDASE"/>
    <property type="match status" value="1"/>
</dbReference>
<evidence type="ECO:0000256" key="2">
    <source>
        <dbReference type="ARBA" id="ARBA00022801"/>
    </source>
</evidence>
<dbReference type="Pfam" id="PF00703">
    <property type="entry name" value="Glyco_hydro_2"/>
    <property type="match status" value="1"/>
</dbReference>
<evidence type="ECO:0000259" key="5">
    <source>
        <dbReference type="Pfam" id="PF02836"/>
    </source>
</evidence>
<dbReference type="InterPro" id="IPR006104">
    <property type="entry name" value="Glyco_hydro_2_N"/>
</dbReference>
<dbReference type="InterPro" id="IPR017853">
    <property type="entry name" value="GH"/>
</dbReference>
<dbReference type="Gene3D" id="3.20.20.80">
    <property type="entry name" value="Glycosidases"/>
    <property type="match status" value="1"/>
</dbReference>
<dbReference type="GO" id="GO:0004553">
    <property type="term" value="F:hydrolase activity, hydrolyzing O-glycosyl compounds"/>
    <property type="evidence" value="ECO:0007669"/>
    <property type="project" value="InterPro"/>
</dbReference>
<dbReference type="SUPFAM" id="SSF49303">
    <property type="entry name" value="beta-Galactosidase/glucuronidase domain"/>
    <property type="match status" value="1"/>
</dbReference>
<comment type="similarity">
    <text evidence="1">Belongs to the glycosyl hydrolase 2 family.</text>
</comment>
<gene>
    <name evidence="7" type="ORF">B0J11DRAFT_177941</name>
</gene>
<dbReference type="InterPro" id="IPR006103">
    <property type="entry name" value="Glyco_hydro_2_cat"/>
</dbReference>
<dbReference type="PANTHER" id="PTHR42732">
    <property type="entry name" value="BETA-GALACTOSIDASE"/>
    <property type="match status" value="1"/>
</dbReference>
<protein>
    <submittedName>
        <fullName evidence="7">Glycoside hydrolase superfamily</fullName>
    </submittedName>
</protein>
<comment type="caution">
    <text evidence="7">The sequence shown here is derived from an EMBL/GenBank/DDBJ whole genome shotgun (WGS) entry which is preliminary data.</text>
</comment>
<feature type="domain" description="Glycoside hydrolase family 2 immunoglobulin-like beta-sandwich" evidence="4">
    <location>
        <begin position="257"/>
        <end position="375"/>
    </location>
</feature>